<evidence type="ECO:0000256" key="5">
    <source>
        <dbReference type="ARBA" id="ARBA00022692"/>
    </source>
</evidence>
<feature type="transmembrane region" description="Helical" evidence="8">
    <location>
        <begin position="109"/>
        <end position="130"/>
    </location>
</feature>
<evidence type="ECO:0000259" key="9">
    <source>
        <dbReference type="PROSITE" id="PS50928"/>
    </source>
</evidence>
<dbReference type="EMBL" id="LJYG01000086">
    <property type="protein sequence ID" value="KRQ09997.1"/>
    <property type="molecule type" value="Genomic_DNA"/>
</dbReference>
<comment type="caution">
    <text evidence="10">The sequence shown here is derived from an EMBL/GenBank/DDBJ whole genome shotgun (WGS) entry which is preliminary data.</text>
</comment>
<dbReference type="PROSITE" id="PS50928">
    <property type="entry name" value="ABC_TM1"/>
    <property type="match status" value="1"/>
</dbReference>
<dbReference type="PANTHER" id="PTHR43357:SF4">
    <property type="entry name" value="INNER MEMBRANE ABC TRANSPORTER PERMEASE PROTEIN YDCV"/>
    <property type="match status" value="1"/>
</dbReference>
<dbReference type="GO" id="GO:0055085">
    <property type="term" value="P:transmembrane transport"/>
    <property type="evidence" value="ECO:0007669"/>
    <property type="project" value="InterPro"/>
</dbReference>
<keyword evidence="6 8" id="KW-1133">Transmembrane helix</keyword>
<dbReference type="STRING" id="989370.AOQ71_20215"/>
<evidence type="ECO:0000256" key="6">
    <source>
        <dbReference type="ARBA" id="ARBA00022989"/>
    </source>
</evidence>
<proteinExistence type="inferred from homology"/>
<evidence type="ECO:0000256" key="1">
    <source>
        <dbReference type="ARBA" id="ARBA00004429"/>
    </source>
</evidence>
<feature type="transmembrane region" description="Helical" evidence="8">
    <location>
        <begin position="77"/>
        <end position="97"/>
    </location>
</feature>
<keyword evidence="5 8" id="KW-0812">Transmembrane</keyword>
<keyword evidence="4" id="KW-0997">Cell inner membrane</keyword>
<protein>
    <recommendedName>
        <fullName evidence="9">ABC transmembrane type-1 domain-containing protein</fullName>
    </recommendedName>
</protein>
<feature type="transmembrane region" description="Helical" evidence="8">
    <location>
        <begin position="20"/>
        <end position="40"/>
    </location>
</feature>
<feature type="transmembrane region" description="Helical" evidence="8">
    <location>
        <begin position="142"/>
        <end position="162"/>
    </location>
</feature>
<evidence type="ECO:0000256" key="8">
    <source>
        <dbReference type="RuleBase" id="RU363032"/>
    </source>
</evidence>
<keyword evidence="3" id="KW-1003">Cell membrane</keyword>
<keyword evidence="7 8" id="KW-0472">Membrane</keyword>
<dbReference type="PANTHER" id="PTHR43357">
    <property type="entry name" value="INNER MEMBRANE ABC TRANSPORTER PERMEASE PROTEIN YDCV"/>
    <property type="match status" value="1"/>
</dbReference>
<dbReference type="RefSeq" id="WP_057749853.1">
    <property type="nucleotide sequence ID" value="NZ_LJYG01000086.1"/>
</dbReference>
<feature type="domain" description="ABC transmembrane type-1" evidence="9">
    <location>
        <begin position="71"/>
        <end position="259"/>
    </location>
</feature>
<evidence type="ECO:0000256" key="2">
    <source>
        <dbReference type="ARBA" id="ARBA00022448"/>
    </source>
</evidence>
<dbReference type="InterPro" id="IPR000515">
    <property type="entry name" value="MetI-like"/>
</dbReference>
<feature type="transmembrane region" description="Helical" evidence="8">
    <location>
        <begin position="240"/>
        <end position="262"/>
    </location>
</feature>
<keyword evidence="11" id="KW-1185">Reference proteome</keyword>
<gene>
    <name evidence="10" type="ORF">AOQ71_20215</name>
</gene>
<dbReference type="CDD" id="cd06261">
    <property type="entry name" value="TM_PBP2"/>
    <property type="match status" value="1"/>
</dbReference>
<reference evidence="10 11" key="1">
    <citation type="submission" date="2015-09" db="EMBL/GenBank/DDBJ databases">
        <title>Draft Genome Sequence of Bradyrhizobium manausense Strain BR 3351T, a Novel Symbiotic Nitrogen-Fixing Alphaproteobacterium Isolated from Brazilian Amazon Rain Forest.</title>
        <authorList>
            <person name="De Araujo J.L."/>
            <person name="Zilli J.E."/>
        </authorList>
    </citation>
    <scope>NUCLEOTIDE SEQUENCE [LARGE SCALE GENOMIC DNA]</scope>
    <source>
        <strain evidence="10 11">BR3351</strain>
    </source>
</reference>
<evidence type="ECO:0000256" key="4">
    <source>
        <dbReference type="ARBA" id="ARBA00022519"/>
    </source>
</evidence>
<dbReference type="InterPro" id="IPR035906">
    <property type="entry name" value="MetI-like_sf"/>
</dbReference>
<evidence type="ECO:0000256" key="7">
    <source>
        <dbReference type="ARBA" id="ARBA00023136"/>
    </source>
</evidence>
<dbReference type="AlphaFoldDB" id="A0A0R3DNS7"/>
<feature type="transmembrane region" description="Helical" evidence="8">
    <location>
        <begin position="183"/>
        <end position="208"/>
    </location>
</feature>
<dbReference type="SUPFAM" id="SSF161098">
    <property type="entry name" value="MetI-like"/>
    <property type="match status" value="1"/>
</dbReference>
<dbReference type="Gene3D" id="1.10.3720.10">
    <property type="entry name" value="MetI-like"/>
    <property type="match status" value="1"/>
</dbReference>
<comment type="similarity">
    <text evidence="8">Belongs to the binding-protein-dependent transport system permease family.</text>
</comment>
<organism evidence="10 11">
    <name type="scientific">Bradyrhizobium manausense</name>
    <dbReference type="NCBI Taxonomy" id="989370"/>
    <lineage>
        <taxon>Bacteria</taxon>
        <taxon>Pseudomonadati</taxon>
        <taxon>Pseudomonadota</taxon>
        <taxon>Alphaproteobacteria</taxon>
        <taxon>Hyphomicrobiales</taxon>
        <taxon>Nitrobacteraceae</taxon>
        <taxon>Bradyrhizobium</taxon>
    </lineage>
</organism>
<dbReference type="GO" id="GO:0005886">
    <property type="term" value="C:plasma membrane"/>
    <property type="evidence" value="ECO:0007669"/>
    <property type="project" value="UniProtKB-SubCell"/>
</dbReference>
<keyword evidence="2 8" id="KW-0813">Transport</keyword>
<evidence type="ECO:0000256" key="3">
    <source>
        <dbReference type="ARBA" id="ARBA00022475"/>
    </source>
</evidence>
<dbReference type="Proteomes" id="UP000051936">
    <property type="component" value="Unassembled WGS sequence"/>
</dbReference>
<sequence>MANSVLDPLSRRYRFVGSSLATVVYIFLLAPVVVTIPMAFGPTNALEFPPSTYSLDLFRILFTSDSWLLPLYTSLKVAIFSTCAALFVGLPSAYWIARYEFLGKLLISGVLISPLVIPAIVSGLGIYLYFAYIRIGGTTLSLVLGHVMVTLPYVIVMIIAGVQKLDRNLEFGAELMGANPIRMFFTVVIPELVPSLISAAFFAFLLSFDEVIISWFLTGSDTVTLPVKMYSALEWEVSPVIAAVSALLTALSLLACIVTIGLRKSSGEEVS</sequence>
<dbReference type="Pfam" id="PF00528">
    <property type="entry name" value="BPD_transp_1"/>
    <property type="match status" value="1"/>
</dbReference>
<name>A0A0R3DNS7_9BRAD</name>
<evidence type="ECO:0000313" key="11">
    <source>
        <dbReference type="Proteomes" id="UP000051936"/>
    </source>
</evidence>
<evidence type="ECO:0000313" key="10">
    <source>
        <dbReference type="EMBL" id="KRQ09997.1"/>
    </source>
</evidence>
<comment type="subcellular location">
    <subcellularLocation>
        <location evidence="1">Cell inner membrane</location>
        <topology evidence="1">Multi-pass membrane protein</topology>
    </subcellularLocation>
    <subcellularLocation>
        <location evidence="8">Cell membrane</location>
        <topology evidence="8">Multi-pass membrane protein</topology>
    </subcellularLocation>
</comment>
<accession>A0A0R3DNS7</accession>
<dbReference type="OrthoDB" id="9815533at2"/>